<keyword evidence="3" id="KW-1185">Reference proteome</keyword>
<feature type="transmembrane region" description="Helical" evidence="1">
    <location>
        <begin position="389"/>
        <end position="412"/>
    </location>
</feature>
<feature type="transmembrane region" description="Helical" evidence="1">
    <location>
        <begin position="545"/>
        <end position="565"/>
    </location>
</feature>
<feature type="transmembrane region" description="Helical" evidence="1">
    <location>
        <begin position="330"/>
        <end position="348"/>
    </location>
</feature>
<keyword evidence="1" id="KW-0472">Membrane</keyword>
<proteinExistence type="predicted"/>
<name>A0AAN9U073_9HEMI</name>
<feature type="transmembrane region" description="Helical" evidence="1">
    <location>
        <begin position="596"/>
        <end position="623"/>
    </location>
</feature>
<sequence>MASKISLKTDRVFSFALQLMAVSTSKNAQFEKSYALLIMTVCFITGCGIARNFSSLNSRIFLMDNIVFFIAVLFVMNILFISHGNKKRLHRIFDSLLRDRTNNKFSELNDRYLRFYFILVGCLCLGSLIFMNSLPILVAAMEEENRGSTMSLLFPCWFPWKIDSTEKYLLTIGVQLIIGGLLYSVVFGEMMFLVCCMALVRAHNEFFHLMAMSFDEKVDLMMELKSLGVAESQISVLQVRHFDKLEEMMRKRCRFLIWHYQQSTSNQFDTTTTVLFLKYLLAPLGVFANTSQQKFETTYSLIFVLSYSFFLIGQLKAYESLKTLLFVLDNTMYILGTVYSLVLLMAVWKVKRDFHSLFAKITDHRYLDENFFLQSDAQLKKLMNFTGPLIVIAYIGIIVYPILNAVILNVTLGSPSTFIYLSWYPWNVNTVPKYACTIFIQICSATMICSVYTWYPKLYLVFYFGLVFPSNIAAEFIALCTLKSFIYRIDAIVYLALTCLLPAELIGFHRRRHVFQEIYETIKSNDEYIDEQFYKQCDQRLQKSFFNTAMLTLGLLMMTILYPLLLTICTDVDYGSPPTLIYPCTFPWKVDGTLSYVFAITAEILASLFPISVIIGVTLYILYIKIVLESFNDVMERKIRKMGVLGKQCLQHRELAGSLPIVGSNKTASRDLSTRLESDYNEKMLKELHGIFRYHQFLIKYDKPSIKFIILDKELNKVTEGNFCLAHGLTFSFLCLGQLKILVFY</sequence>
<evidence type="ECO:0000256" key="1">
    <source>
        <dbReference type="SAM" id="Phobius"/>
    </source>
</evidence>
<evidence type="ECO:0000313" key="2">
    <source>
        <dbReference type="EMBL" id="KAK7602669.1"/>
    </source>
</evidence>
<feature type="transmembrane region" description="Helical" evidence="1">
    <location>
        <begin position="34"/>
        <end position="54"/>
    </location>
</feature>
<evidence type="ECO:0000313" key="3">
    <source>
        <dbReference type="Proteomes" id="UP001367676"/>
    </source>
</evidence>
<organism evidence="2 3">
    <name type="scientific">Parthenolecanium corni</name>
    <dbReference type="NCBI Taxonomy" id="536013"/>
    <lineage>
        <taxon>Eukaryota</taxon>
        <taxon>Metazoa</taxon>
        <taxon>Ecdysozoa</taxon>
        <taxon>Arthropoda</taxon>
        <taxon>Hexapoda</taxon>
        <taxon>Insecta</taxon>
        <taxon>Pterygota</taxon>
        <taxon>Neoptera</taxon>
        <taxon>Paraneoptera</taxon>
        <taxon>Hemiptera</taxon>
        <taxon>Sternorrhyncha</taxon>
        <taxon>Coccoidea</taxon>
        <taxon>Coccidae</taxon>
        <taxon>Parthenolecanium</taxon>
    </lineage>
</organism>
<feature type="transmembrane region" description="Helical" evidence="1">
    <location>
        <begin position="168"/>
        <end position="200"/>
    </location>
</feature>
<keyword evidence="1" id="KW-0812">Transmembrane</keyword>
<gene>
    <name evidence="2" type="ORF">V9T40_006643</name>
</gene>
<dbReference type="EMBL" id="JBBCAQ010000007">
    <property type="protein sequence ID" value="KAK7602669.1"/>
    <property type="molecule type" value="Genomic_DNA"/>
</dbReference>
<feature type="transmembrane region" description="Helical" evidence="1">
    <location>
        <begin position="485"/>
        <end position="503"/>
    </location>
</feature>
<protein>
    <submittedName>
        <fullName evidence="2">Uncharacterized protein</fullName>
    </submittedName>
</protein>
<reference evidence="2 3" key="1">
    <citation type="submission" date="2024-03" db="EMBL/GenBank/DDBJ databases">
        <title>Adaptation during the transition from Ophiocordyceps entomopathogen to insect associate is accompanied by gene loss and intensified selection.</title>
        <authorList>
            <person name="Ward C.M."/>
            <person name="Onetto C.A."/>
            <person name="Borneman A.R."/>
        </authorList>
    </citation>
    <scope>NUCLEOTIDE SEQUENCE [LARGE SCALE GENOMIC DNA]</scope>
    <source>
        <strain evidence="2">AWRI1</strain>
        <tissue evidence="2">Single Adult Female</tissue>
    </source>
</reference>
<feature type="transmembrane region" description="Helical" evidence="1">
    <location>
        <begin position="60"/>
        <end position="81"/>
    </location>
</feature>
<feature type="transmembrane region" description="Helical" evidence="1">
    <location>
        <begin position="115"/>
        <end position="141"/>
    </location>
</feature>
<keyword evidence="1" id="KW-1133">Transmembrane helix</keyword>
<feature type="transmembrane region" description="Helical" evidence="1">
    <location>
        <begin position="460"/>
        <end position="479"/>
    </location>
</feature>
<accession>A0AAN9U073</accession>
<dbReference type="Proteomes" id="UP001367676">
    <property type="component" value="Unassembled WGS sequence"/>
</dbReference>
<feature type="transmembrane region" description="Helical" evidence="1">
    <location>
        <begin position="432"/>
        <end position="453"/>
    </location>
</feature>
<comment type="caution">
    <text evidence="2">The sequence shown here is derived from an EMBL/GenBank/DDBJ whole genome shotgun (WGS) entry which is preliminary data.</text>
</comment>
<feature type="transmembrane region" description="Helical" evidence="1">
    <location>
        <begin position="299"/>
        <end position="318"/>
    </location>
</feature>
<dbReference type="AlphaFoldDB" id="A0AAN9U073"/>